<keyword evidence="2" id="KW-0547">Nucleotide-binding</keyword>
<evidence type="ECO:0000256" key="1">
    <source>
        <dbReference type="ARBA" id="ARBA00022448"/>
    </source>
</evidence>
<dbReference type="CDD" id="cd03255">
    <property type="entry name" value="ABC_MJ0796_LolCDE_FtsE"/>
    <property type="match status" value="1"/>
</dbReference>
<comment type="caution">
    <text evidence="6">The sequence shown here is derived from an EMBL/GenBank/DDBJ whole genome shotgun (WGS) entry which is preliminary data.</text>
</comment>
<gene>
    <name evidence="6" type="ORF">EV193_11160</name>
</gene>
<dbReference type="Pfam" id="PF00005">
    <property type="entry name" value="ABC_tran"/>
    <property type="match status" value="1"/>
</dbReference>
<evidence type="ECO:0000259" key="5">
    <source>
        <dbReference type="PROSITE" id="PS50893"/>
    </source>
</evidence>
<dbReference type="PROSITE" id="PS50893">
    <property type="entry name" value="ABC_TRANSPORTER_2"/>
    <property type="match status" value="1"/>
</dbReference>
<dbReference type="SMART" id="SM00382">
    <property type="entry name" value="AAA"/>
    <property type="match status" value="1"/>
</dbReference>
<evidence type="ECO:0000313" key="7">
    <source>
        <dbReference type="Proteomes" id="UP000294257"/>
    </source>
</evidence>
<dbReference type="GO" id="GO:0005886">
    <property type="term" value="C:plasma membrane"/>
    <property type="evidence" value="ECO:0007669"/>
    <property type="project" value="TreeGrafter"/>
</dbReference>
<dbReference type="OrthoDB" id="9802264at2"/>
<proteinExistence type="predicted"/>
<dbReference type="Gene3D" id="3.40.50.300">
    <property type="entry name" value="P-loop containing nucleotide triphosphate hydrolases"/>
    <property type="match status" value="1"/>
</dbReference>
<dbReference type="GO" id="GO:0005524">
    <property type="term" value="F:ATP binding"/>
    <property type="evidence" value="ECO:0007669"/>
    <property type="project" value="UniProtKB-KW"/>
</dbReference>
<dbReference type="PANTHER" id="PTHR24220:SF685">
    <property type="entry name" value="ABC TRANSPORTER RELATED"/>
    <property type="match status" value="1"/>
</dbReference>
<protein>
    <submittedName>
        <fullName evidence="6">Putative ABC transport system ATP-binding protein</fullName>
    </submittedName>
</protein>
<dbReference type="SUPFAM" id="SSF52540">
    <property type="entry name" value="P-loop containing nucleoside triphosphate hydrolases"/>
    <property type="match status" value="1"/>
</dbReference>
<reference evidence="6 7" key="1">
    <citation type="submission" date="2019-02" db="EMBL/GenBank/DDBJ databases">
        <title>Genomic Encyclopedia of Type Strains, Phase IV (KMG-IV): sequencing the most valuable type-strain genomes for metagenomic binning, comparative biology and taxonomic classification.</title>
        <authorList>
            <person name="Goeker M."/>
        </authorList>
    </citation>
    <scope>NUCLEOTIDE SEQUENCE [LARGE SCALE GENOMIC DNA]</scope>
    <source>
        <strain evidence="6 7">DSM 101727</strain>
    </source>
</reference>
<dbReference type="InterPro" id="IPR015854">
    <property type="entry name" value="ABC_transpr_LolD-like"/>
</dbReference>
<dbReference type="RefSeq" id="WP_130347648.1">
    <property type="nucleotide sequence ID" value="NZ_SGWQ01000011.1"/>
</dbReference>
<feature type="compositionally biased region" description="Polar residues" evidence="4">
    <location>
        <begin position="254"/>
        <end position="264"/>
    </location>
</feature>
<evidence type="ECO:0000256" key="4">
    <source>
        <dbReference type="SAM" id="MobiDB-lite"/>
    </source>
</evidence>
<dbReference type="GO" id="GO:0016887">
    <property type="term" value="F:ATP hydrolysis activity"/>
    <property type="evidence" value="ECO:0007669"/>
    <property type="project" value="InterPro"/>
</dbReference>
<dbReference type="AlphaFoldDB" id="A0A4Q7KFK1"/>
<dbReference type="InterPro" id="IPR027417">
    <property type="entry name" value="P-loop_NTPase"/>
</dbReference>
<feature type="region of interest" description="Disordered" evidence="4">
    <location>
        <begin position="248"/>
        <end position="270"/>
    </location>
</feature>
<dbReference type="GO" id="GO:0022857">
    <property type="term" value="F:transmembrane transporter activity"/>
    <property type="evidence" value="ECO:0007669"/>
    <property type="project" value="TreeGrafter"/>
</dbReference>
<accession>A0A4Q7KFK1</accession>
<feature type="domain" description="ABC transporter" evidence="5">
    <location>
        <begin position="11"/>
        <end position="248"/>
    </location>
</feature>
<dbReference type="InterPro" id="IPR003593">
    <property type="entry name" value="AAA+_ATPase"/>
</dbReference>
<evidence type="ECO:0000256" key="2">
    <source>
        <dbReference type="ARBA" id="ARBA00022741"/>
    </source>
</evidence>
<name>A0A4Q7KFK1_9PSEU</name>
<dbReference type="Proteomes" id="UP000294257">
    <property type="component" value="Unassembled WGS sequence"/>
</dbReference>
<organism evidence="6 7">
    <name type="scientific">Herbihabitans rhizosphaerae</name>
    <dbReference type="NCBI Taxonomy" id="1872711"/>
    <lineage>
        <taxon>Bacteria</taxon>
        <taxon>Bacillati</taxon>
        <taxon>Actinomycetota</taxon>
        <taxon>Actinomycetes</taxon>
        <taxon>Pseudonocardiales</taxon>
        <taxon>Pseudonocardiaceae</taxon>
        <taxon>Herbihabitans</taxon>
    </lineage>
</organism>
<dbReference type="GO" id="GO:0098796">
    <property type="term" value="C:membrane protein complex"/>
    <property type="evidence" value="ECO:0007669"/>
    <property type="project" value="UniProtKB-ARBA"/>
</dbReference>
<sequence length="270" mass="28805">MNNHGRAGDAVRLESVRKTYGKGDGAVEALRGVSISFHRGSFTAVMGPSGSGKSTFLHCAAGLDQPSAGSVQVDGHELSGLSETQLTKFRRDRIGFIFQAYNLLAALTVTQNVTLPLKLAGRRPNRSRVNEVIDRVGLGKKRNHRPGQMSGGQQQRVAIARTLVTEPAVIFADEPTGALDTRTAREVLGLLRESVTAIGQTIVMVTHDPVAASYADRVVFLADGQIVGELHRPTAEAVAERMTHLGAWADEPAQPNQRPNSPATHSGGGF</sequence>
<dbReference type="PROSITE" id="PS00211">
    <property type="entry name" value="ABC_TRANSPORTER_1"/>
    <property type="match status" value="1"/>
</dbReference>
<dbReference type="FunFam" id="3.40.50.300:FF:000032">
    <property type="entry name" value="Export ABC transporter ATP-binding protein"/>
    <property type="match status" value="1"/>
</dbReference>
<dbReference type="InterPro" id="IPR017871">
    <property type="entry name" value="ABC_transporter-like_CS"/>
</dbReference>
<dbReference type="InterPro" id="IPR003439">
    <property type="entry name" value="ABC_transporter-like_ATP-bd"/>
</dbReference>
<dbReference type="InterPro" id="IPR017911">
    <property type="entry name" value="MacB-like_ATP-bd"/>
</dbReference>
<keyword evidence="7" id="KW-1185">Reference proteome</keyword>
<dbReference type="PANTHER" id="PTHR24220">
    <property type="entry name" value="IMPORT ATP-BINDING PROTEIN"/>
    <property type="match status" value="1"/>
</dbReference>
<evidence type="ECO:0000313" key="6">
    <source>
        <dbReference type="EMBL" id="RZS32683.1"/>
    </source>
</evidence>
<evidence type="ECO:0000256" key="3">
    <source>
        <dbReference type="ARBA" id="ARBA00022840"/>
    </source>
</evidence>
<dbReference type="EMBL" id="SGWQ01000011">
    <property type="protein sequence ID" value="RZS32683.1"/>
    <property type="molecule type" value="Genomic_DNA"/>
</dbReference>
<keyword evidence="1" id="KW-0813">Transport</keyword>
<keyword evidence="3 6" id="KW-0067">ATP-binding</keyword>